<feature type="domain" description="Methyltransferase" evidence="2">
    <location>
        <begin position="50"/>
        <end position="128"/>
    </location>
</feature>
<sequence length="362" mass="40070">MSSVYMPIESGLPAYFLPMLDDKDRNDLYSKAIQETISAFKVEQGRAPRVLDLGCGTGMLSVFALRHGAEHVTALDLNRNMVTLASRTLACCGFPRSSYKVVCGTIKDAKTRTRTAFHPERPFDILVSEILGTLATSENLYEHTQAVVPHMNKFSNVQGGVYVVPRKVTVTAGLYKFDGLFSGSSEVHPIKQAFDGVLPLMDGNDVILMSSQNLSFPLHLMEPKLLGAEPTVIREDSFRVEEGKNSWVQKELCGGFKNITADSVTLTGECYLVLEWTATLSEQTVLKNTVGQYQQFDIRNSHARHAQWGFLFGRVGDPDVQLQLDSVMVKASGWDKGVPRIEVKKVAANPANPNKRARLEDE</sequence>
<keyword evidence="4" id="KW-1185">Reference proteome</keyword>
<dbReference type="PANTHER" id="PTHR11006">
    <property type="entry name" value="PROTEIN ARGININE N-METHYLTRANSFERASE"/>
    <property type="match status" value="1"/>
</dbReference>
<evidence type="ECO:0000313" key="3">
    <source>
        <dbReference type="EMBL" id="GMH97482.1"/>
    </source>
</evidence>
<accession>A0A9W7BVR7</accession>
<dbReference type="InterPro" id="IPR025799">
    <property type="entry name" value="Arg_MeTrfase"/>
</dbReference>
<dbReference type="Proteomes" id="UP001165160">
    <property type="component" value="Unassembled WGS sequence"/>
</dbReference>
<dbReference type="GO" id="GO:0042054">
    <property type="term" value="F:histone methyltransferase activity"/>
    <property type="evidence" value="ECO:0007669"/>
    <property type="project" value="TreeGrafter"/>
</dbReference>
<dbReference type="PANTHER" id="PTHR11006:SF4">
    <property type="entry name" value="PROTEIN ARGININE N-METHYLTRANSFERASE 7"/>
    <property type="match status" value="1"/>
</dbReference>
<evidence type="ECO:0000313" key="4">
    <source>
        <dbReference type="Proteomes" id="UP001165160"/>
    </source>
</evidence>
<dbReference type="AlphaFoldDB" id="A0A9W7BVR7"/>
<organism evidence="3 4">
    <name type="scientific">Triparma verrucosa</name>
    <dbReference type="NCBI Taxonomy" id="1606542"/>
    <lineage>
        <taxon>Eukaryota</taxon>
        <taxon>Sar</taxon>
        <taxon>Stramenopiles</taxon>
        <taxon>Ochrophyta</taxon>
        <taxon>Bolidophyceae</taxon>
        <taxon>Parmales</taxon>
        <taxon>Triparmaceae</taxon>
        <taxon>Triparma</taxon>
    </lineage>
</organism>
<dbReference type="CDD" id="cd02440">
    <property type="entry name" value="AdoMet_MTases"/>
    <property type="match status" value="1"/>
</dbReference>
<dbReference type="InterPro" id="IPR041698">
    <property type="entry name" value="Methyltransf_25"/>
</dbReference>
<keyword evidence="1" id="KW-0949">S-adenosyl-L-methionine</keyword>
<proteinExistence type="predicted"/>
<gene>
    <name evidence="3" type="ORF">TrVE_jg7218</name>
</gene>
<evidence type="ECO:0000259" key="2">
    <source>
        <dbReference type="Pfam" id="PF13649"/>
    </source>
</evidence>
<dbReference type="SUPFAM" id="SSF53335">
    <property type="entry name" value="S-adenosyl-L-methionine-dependent methyltransferases"/>
    <property type="match status" value="1"/>
</dbReference>
<dbReference type="Gene3D" id="3.40.50.150">
    <property type="entry name" value="Vaccinia Virus protein VP39"/>
    <property type="match status" value="1"/>
</dbReference>
<name>A0A9W7BVR7_9STRA</name>
<comment type="caution">
    <text evidence="3">The sequence shown here is derived from an EMBL/GenBank/DDBJ whole genome shotgun (WGS) entry which is preliminary data.</text>
</comment>
<reference evidence="4" key="1">
    <citation type="journal article" date="2023" name="Commun. Biol.">
        <title>Genome analysis of Parmales, the sister group of diatoms, reveals the evolutionary specialization of diatoms from phago-mixotrophs to photoautotrophs.</title>
        <authorList>
            <person name="Ban H."/>
            <person name="Sato S."/>
            <person name="Yoshikawa S."/>
            <person name="Yamada K."/>
            <person name="Nakamura Y."/>
            <person name="Ichinomiya M."/>
            <person name="Sato N."/>
            <person name="Blanc-Mathieu R."/>
            <person name="Endo H."/>
            <person name="Kuwata A."/>
            <person name="Ogata H."/>
        </authorList>
    </citation>
    <scope>NUCLEOTIDE SEQUENCE [LARGE SCALE GENOMIC DNA]</scope>
    <source>
        <strain evidence="4">NIES 3699</strain>
    </source>
</reference>
<dbReference type="Pfam" id="PF13649">
    <property type="entry name" value="Methyltransf_25"/>
    <property type="match status" value="1"/>
</dbReference>
<evidence type="ECO:0000256" key="1">
    <source>
        <dbReference type="ARBA" id="ARBA00022691"/>
    </source>
</evidence>
<protein>
    <recommendedName>
        <fullName evidence="2">Methyltransferase domain-containing protein</fullName>
    </recommendedName>
</protein>
<dbReference type="InterPro" id="IPR029063">
    <property type="entry name" value="SAM-dependent_MTases_sf"/>
</dbReference>
<dbReference type="EMBL" id="BRXX01000201">
    <property type="protein sequence ID" value="GMH97482.1"/>
    <property type="molecule type" value="Genomic_DNA"/>
</dbReference>
<dbReference type="GO" id="GO:0016274">
    <property type="term" value="F:protein-arginine N-methyltransferase activity"/>
    <property type="evidence" value="ECO:0007669"/>
    <property type="project" value="InterPro"/>
</dbReference>